<dbReference type="EMBL" id="NPDU01000083">
    <property type="protein sequence ID" value="PJZ60009.1"/>
    <property type="molecule type" value="Genomic_DNA"/>
</dbReference>
<evidence type="ECO:0000256" key="3">
    <source>
        <dbReference type="ARBA" id="ARBA00023163"/>
    </source>
</evidence>
<feature type="domain" description="HTH araC/xylS-type" evidence="5">
    <location>
        <begin position="287"/>
        <end position="391"/>
    </location>
</feature>
<keyword evidence="1" id="KW-0805">Transcription regulation</keyword>
<sequence length="398" mass="46418">MLESENIFALIQWDSWSQMIALLSFGVSVFLAFLLRLNPQESPPSRLLGEILAIFSLVFLTRYSFLAHSALSIYLPFLTFPFVFWFGPLFYFYARSSLFGEAIKKREWVRGWIAPLIFFLSFTAAFIGFPEFQTDEGIFAQEGMVAVYTNFFLLSVILYTCYFLIISGKLIVEYDMEFEKNYSSDDRSKLIWLKIFLSFNLLMLVAYILIFVLRILKVSKIPITPLEGLINLTFIYLIFYYVVRKPKVFAIGRIPKNETSTDNYDAKTEDKYAKQTLSIEERKEHIRRILDYMEEKKPYLNDRITLPELSYELKIPAHHLSMTINIELGKNFFNFIGFYRVKEAKKLLMDPKTKDENLLHIGFRSGFQSKAAFNKAFKSETGKTPSEFRSGLFKAPSI</sequence>
<evidence type="ECO:0000313" key="9">
    <source>
        <dbReference type="Proteomes" id="UP000232188"/>
    </source>
</evidence>
<evidence type="ECO:0000256" key="4">
    <source>
        <dbReference type="SAM" id="Phobius"/>
    </source>
</evidence>
<dbReference type="SMART" id="SM00342">
    <property type="entry name" value="HTH_ARAC"/>
    <property type="match status" value="1"/>
</dbReference>
<feature type="transmembrane region" description="Helical" evidence="4">
    <location>
        <begin position="16"/>
        <end position="35"/>
    </location>
</feature>
<proteinExistence type="predicted"/>
<dbReference type="GO" id="GO:0003700">
    <property type="term" value="F:DNA-binding transcription factor activity"/>
    <property type="evidence" value="ECO:0007669"/>
    <property type="project" value="InterPro"/>
</dbReference>
<dbReference type="SUPFAM" id="SSF46689">
    <property type="entry name" value="Homeodomain-like"/>
    <property type="match status" value="1"/>
</dbReference>
<protein>
    <recommendedName>
        <fullName evidence="5">HTH araC/xylS-type domain-containing protein</fullName>
    </recommendedName>
</protein>
<dbReference type="Proteomes" id="UP000232188">
    <property type="component" value="Unassembled WGS sequence"/>
</dbReference>
<evidence type="ECO:0000313" key="7">
    <source>
        <dbReference type="EMBL" id="PJZ60009.1"/>
    </source>
</evidence>
<evidence type="ECO:0000259" key="5">
    <source>
        <dbReference type="PROSITE" id="PS01124"/>
    </source>
</evidence>
<keyword evidence="4" id="KW-0812">Transmembrane</keyword>
<dbReference type="InterPro" id="IPR018060">
    <property type="entry name" value="HTH_AraC"/>
</dbReference>
<keyword evidence="4" id="KW-0472">Membrane</keyword>
<feature type="transmembrane region" description="Helical" evidence="4">
    <location>
        <begin position="192"/>
        <end position="216"/>
    </location>
</feature>
<keyword evidence="4" id="KW-1133">Transmembrane helix</keyword>
<evidence type="ECO:0000256" key="1">
    <source>
        <dbReference type="ARBA" id="ARBA00023015"/>
    </source>
</evidence>
<keyword evidence="3" id="KW-0804">Transcription</keyword>
<feature type="transmembrane region" description="Helical" evidence="4">
    <location>
        <begin position="222"/>
        <end position="243"/>
    </location>
</feature>
<dbReference type="GO" id="GO:0043565">
    <property type="term" value="F:sequence-specific DNA binding"/>
    <property type="evidence" value="ECO:0007669"/>
    <property type="project" value="InterPro"/>
</dbReference>
<comment type="caution">
    <text evidence="6">The sequence shown here is derived from an EMBL/GenBank/DDBJ whole genome shotgun (WGS) entry which is preliminary data.</text>
</comment>
<reference evidence="8 9" key="1">
    <citation type="submission" date="2017-07" db="EMBL/GenBank/DDBJ databases">
        <title>Leptospira spp. isolated from tropical soils.</title>
        <authorList>
            <person name="Thibeaux R."/>
            <person name="Iraola G."/>
            <person name="Ferres I."/>
            <person name="Bierque E."/>
            <person name="Girault D."/>
            <person name="Soupe-Gilbert M.-E."/>
            <person name="Picardeau M."/>
            <person name="Goarant C."/>
        </authorList>
    </citation>
    <scope>NUCLEOTIDE SEQUENCE [LARGE SCALE GENOMIC DNA]</scope>
    <source>
        <strain evidence="6 9">FH2-B-C1</strain>
        <strain evidence="7 8">FH2-B-D1</strain>
    </source>
</reference>
<feature type="transmembrane region" description="Helical" evidence="4">
    <location>
        <begin position="71"/>
        <end position="92"/>
    </location>
</feature>
<gene>
    <name evidence="7" type="ORF">CH376_20620</name>
    <name evidence="6" type="ORF">CH380_15785</name>
</gene>
<dbReference type="PANTHER" id="PTHR43280">
    <property type="entry name" value="ARAC-FAMILY TRANSCRIPTIONAL REGULATOR"/>
    <property type="match status" value="1"/>
</dbReference>
<dbReference type="Proteomes" id="UP000232149">
    <property type="component" value="Unassembled WGS sequence"/>
</dbReference>
<feature type="transmembrane region" description="Helical" evidence="4">
    <location>
        <begin position="112"/>
        <end position="130"/>
    </location>
</feature>
<evidence type="ECO:0000313" key="6">
    <source>
        <dbReference type="EMBL" id="PJZ52358.1"/>
    </source>
</evidence>
<dbReference type="InterPro" id="IPR009057">
    <property type="entry name" value="Homeodomain-like_sf"/>
</dbReference>
<dbReference type="Gene3D" id="1.10.10.60">
    <property type="entry name" value="Homeodomain-like"/>
    <property type="match status" value="2"/>
</dbReference>
<dbReference type="Pfam" id="PF12833">
    <property type="entry name" value="HTH_18"/>
    <property type="match status" value="1"/>
</dbReference>
<dbReference type="PROSITE" id="PS01124">
    <property type="entry name" value="HTH_ARAC_FAMILY_2"/>
    <property type="match status" value="1"/>
</dbReference>
<dbReference type="AlphaFoldDB" id="A0A2M9YLC7"/>
<feature type="transmembrane region" description="Helical" evidence="4">
    <location>
        <begin position="47"/>
        <end position="65"/>
    </location>
</feature>
<dbReference type="RefSeq" id="WP_100786714.1">
    <property type="nucleotide sequence ID" value="NZ_NPDU01000083.1"/>
</dbReference>
<feature type="transmembrane region" description="Helical" evidence="4">
    <location>
        <begin position="150"/>
        <end position="172"/>
    </location>
</feature>
<evidence type="ECO:0000313" key="8">
    <source>
        <dbReference type="Proteomes" id="UP000232149"/>
    </source>
</evidence>
<organism evidence="6 9">
    <name type="scientific">Leptospira adleri</name>
    <dbReference type="NCBI Taxonomy" id="2023186"/>
    <lineage>
        <taxon>Bacteria</taxon>
        <taxon>Pseudomonadati</taxon>
        <taxon>Spirochaetota</taxon>
        <taxon>Spirochaetia</taxon>
        <taxon>Leptospirales</taxon>
        <taxon>Leptospiraceae</taxon>
        <taxon>Leptospira</taxon>
    </lineage>
</organism>
<dbReference type="EMBL" id="NPDV01000014">
    <property type="protein sequence ID" value="PJZ52358.1"/>
    <property type="molecule type" value="Genomic_DNA"/>
</dbReference>
<keyword evidence="8" id="KW-1185">Reference proteome</keyword>
<name>A0A2M9YLC7_9LEPT</name>
<dbReference type="PANTHER" id="PTHR43280:SF29">
    <property type="entry name" value="ARAC-FAMILY TRANSCRIPTIONAL REGULATOR"/>
    <property type="match status" value="1"/>
</dbReference>
<keyword evidence="2" id="KW-0238">DNA-binding</keyword>
<accession>A0A2M9YLC7</accession>
<evidence type="ECO:0000256" key="2">
    <source>
        <dbReference type="ARBA" id="ARBA00023125"/>
    </source>
</evidence>